<evidence type="ECO:0000256" key="2">
    <source>
        <dbReference type="ARBA" id="ARBA00009170"/>
    </source>
</evidence>
<feature type="compositionally biased region" description="Low complexity" evidence="8">
    <location>
        <begin position="251"/>
        <end position="260"/>
    </location>
</feature>
<keyword evidence="6" id="KW-0496">Mitochondrion</keyword>
<sequence length="275" mass="30394">MKLHKWESRWDVPSLNPACSQVEAYLRFSGASFTVSERNTPYTSPTGVLPYLELEDNGVEDDNPSNSLMDGTAAASAIIRYLKKEKGLDLDTSLSPVEAAELEAFTVLAETKLAPASAYFTWVDYENYKKHTQGAYGESLPVILNHYVPWRWRSAITTSMHGKSAPQVLEDVALVYKAIAARLGTQKFFFGNRVTSLDALLFAHLSFHQRAPMAADHLRPIMDKFPELGRYVDGILKEHFSCPLPAPPSFAAPSTSGTSSEPAVFSLQRWSSATS</sequence>
<dbReference type="Gene3D" id="1.20.1050.10">
    <property type="match status" value="1"/>
</dbReference>
<evidence type="ECO:0000256" key="6">
    <source>
        <dbReference type="ARBA" id="ARBA00023128"/>
    </source>
</evidence>
<keyword evidence="12" id="KW-1185">Reference proteome</keyword>
<dbReference type="PANTHER" id="PTHR12289:SF41">
    <property type="entry name" value="FAILED AXON CONNECTIONS-RELATED"/>
    <property type="match status" value="1"/>
</dbReference>
<keyword evidence="4" id="KW-1000">Mitochondrion outer membrane</keyword>
<keyword evidence="7" id="KW-0472">Membrane</keyword>
<dbReference type="PANTHER" id="PTHR12289">
    <property type="entry name" value="METAXIN RELATED"/>
    <property type="match status" value="1"/>
</dbReference>
<dbReference type="SUPFAM" id="SSF47616">
    <property type="entry name" value="GST C-terminal domain-like"/>
    <property type="match status" value="1"/>
</dbReference>
<comment type="similarity">
    <text evidence="2">Belongs to the metaxin family.</text>
</comment>
<protein>
    <submittedName>
        <fullName evidence="11">Uncharacterized protein</fullName>
    </submittedName>
</protein>
<evidence type="ECO:0000259" key="9">
    <source>
        <dbReference type="Pfam" id="PF10568"/>
    </source>
</evidence>
<gene>
    <name evidence="11" type="ORF">CYMTET_19307</name>
</gene>
<reference evidence="11 12" key="1">
    <citation type="journal article" date="2015" name="Genome Biol. Evol.">
        <title>Comparative Genomics of a Bacterivorous Green Alga Reveals Evolutionary Causalities and Consequences of Phago-Mixotrophic Mode of Nutrition.</title>
        <authorList>
            <person name="Burns J.A."/>
            <person name="Paasch A."/>
            <person name="Narechania A."/>
            <person name="Kim E."/>
        </authorList>
    </citation>
    <scope>NUCLEOTIDE SEQUENCE [LARGE SCALE GENOMIC DNA]</scope>
    <source>
        <strain evidence="11 12">PLY_AMNH</strain>
    </source>
</reference>
<dbReference type="CDD" id="cd03054">
    <property type="entry name" value="GST_N_Metaxin"/>
    <property type="match status" value="1"/>
</dbReference>
<feature type="region of interest" description="Disordered" evidence="8">
    <location>
        <begin position="251"/>
        <end position="275"/>
    </location>
</feature>
<dbReference type="Pfam" id="PF17171">
    <property type="entry name" value="GST_C_6"/>
    <property type="match status" value="1"/>
</dbReference>
<dbReference type="InterPro" id="IPR033468">
    <property type="entry name" value="Metaxin_GST"/>
</dbReference>
<feature type="domain" description="Metaxin glutathione S-transferase" evidence="10">
    <location>
        <begin position="176"/>
        <end position="233"/>
    </location>
</feature>
<evidence type="ECO:0000256" key="1">
    <source>
        <dbReference type="ARBA" id="ARBA00004294"/>
    </source>
</evidence>
<evidence type="ECO:0000256" key="8">
    <source>
        <dbReference type="SAM" id="MobiDB-lite"/>
    </source>
</evidence>
<evidence type="ECO:0000313" key="11">
    <source>
        <dbReference type="EMBL" id="KAK3272399.1"/>
    </source>
</evidence>
<dbReference type="AlphaFoldDB" id="A0AAE0G6B9"/>
<dbReference type="InterPro" id="IPR019564">
    <property type="entry name" value="Sam37/metaxin_N"/>
</dbReference>
<evidence type="ECO:0000256" key="7">
    <source>
        <dbReference type="ARBA" id="ARBA00023136"/>
    </source>
</evidence>
<dbReference type="Proteomes" id="UP001190700">
    <property type="component" value="Unassembled WGS sequence"/>
</dbReference>
<dbReference type="GO" id="GO:0001401">
    <property type="term" value="C:SAM complex"/>
    <property type="evidence" value="ECO:0007669"/>
    <property type="project" value="InterPro"/>
</dbReference>
<comment type="subcellular location">
    <subcellularLocation>
        <location evidence="1">Mitochondrion outer membrane</location>
    </subcellularLocation>
</comment>
<feature type="domain" description="Mitochondrial outer membrane transport complex Sam37/metaxin N-terminal" evidence="9">
    <location>
        <begin position="19"/>
        <end position="153"/>
    </location>
</feature>
<proteinExistence type="inferred from homology"/>
<dbReference type="GO" id="GO:0006626">
    <property type="term" value="P:protein targeting to mitochondrion"/>
    <property type="evidence" value="ECO:0007669"/>
    <property type="project" value="TreeGrafter"/>
</dbReference>
<comment type="caution">
    <text evidence="11">The sequence shown here is derived from an EMBL/GenBank/DDBJ whole genome shotgun (WGS) entry which is preliminary data.</text>
</comment>
<accession>A0AAE0G6B9</accession>
<name>A0AAE0G6B9_9CHLO</name>
<keyword evidence="5" id="KW-0653">Protein transport</keyword>
<dbReference type="Pfam" id="PF10568">
    <property type="entry name" value="Tom37"/>
    <property type="match status" value="1"/>
</dbReference>
<evidence type="ECO:0000256" key="4">
    <source>
        <dbReference type="ARBA" id="ARBA00022787"/>
    </source>
</evidence>
<dbReference type="GO" id="GO:0015031">
    <property type="term" value="P:protein transport"/>
    <property type="evidence" value="ECO:0007669"/>
    <property type="project" value="UniProtKB-KW"/>
</dbReference>
<organism evidence="11 12">
    <name type="scientific">Cymbomonas tetramitiformis</name>
    <dbReference type="NCBI Taxonomy" id="36881"/>
    <lineage>
        <taxon>Eukaryota</taxon>
        <taxon>Viridiplantae</taxon>
        <taxon>Chlorophyta</taxon>
        <taxon>Pyramimonadophyceae</taxon>
        <taxon>Pyramimonadales</taxon>
        <taxon>Pyramimonadaceae</taxon>
        <taxon>Cymbomonas</taxon>
    </lineage>
</organism>
<evidence type="ECO:0000313" key="12">
    <source>
        <dbReference type="Proteomes" id="UP001190700"/>
    </source>
</evidence>
<dbReference type="EMBL" id="LGRX02008991">
    <property type="protein sequence ID" value="KAK3272399.1"/>
    <property type="molecule type" value="Genomic_DNA"/>
</dbReference>
<dbReference type="InterPro" id="IPR050931">
    <property type="entry name" value="Mito_Protein_Transport_Metaxin"/>
</dbReference>
<dbReference type="InterPro" id="IPR036282">
    <property type="entry name" value="Glutathione-S-Trfase_C_sf"/>
</dbReference>
<keyword evidence="3" id="KW-0813">Transport</keyword>
<evidence type="ECO:0000256" key="3">
    <source>
        <dbReference type="ARBA" id="ARBA00022448"/>
    </source>
</evidence>
<evidence type="ECO:0000259" key="10">
    <source>
        <dbReference type="Pfam" id="PF17171"/>
    </source>
</evidence>
<evidence type="ECO:0000256" key="5">
    <source>
        <dbReference type="ARBA" id="ARBA00022927"/>
    </source>
</evidence>